<organism evidence="4 5">
    <name type="scientific">Colletotrichum abscissum</name>
    <dbReference type="NCBI Taxonomy" id="1671311"/>
    <lineage>
        <taxon>Eukaryota</taxon>
        <taxon>Fungi</taxon>
        <taxon>Dikarya</taxon>
        <taxon>Ascomycota</taxon>
        <taxon>Pezizomycotina</taxon>
        <taxon>Sordariomycetes</taxon>
        <taxon>Hypocreomycetidae</taxon>
        <taxon>Glomerellales</taxon>
        <taxon>Glomerellaceae</taxon>
        <taxon>Colletotrichum</taxon>
        <taxon>Colletotrichum acutatum species complex</taxon>
    </lineage>
</organism>
<reference evidence="4" key="1">
    <citation type="submission" date="2019-01" db="EMBL/GenBank/DDBJ databases">
        <title>Colletotrichum abscissum LGMF1257.</title>
        <authorList>
            <person name="Baroncelli R."/>
        </authorList>
    </citation>
    <scope>NUCLEOTIDE SEQUENCE</scope>
    <source>
        <strain evidence="4">Ca142</strain>
    </source>
</reference>
<dbReference type="AlphaFoldDB" id="A0A9Q0B8D6"/>
<evidence type="ECO:0000313" key="4">
    <source>
        <dbReference type="EMBL" id="KAI3556968.1"/>
    </source>
</evidence>
<feature type="compositionally biased region" description="Low complexity" evidence="2">
    <location>
        <begin position="1"/>
        <end position="16"/>
    </location>
</feature>
<feature type="region of interest" description="Disordered" evidence="2">
    <location>
        <begin position="79"/>
        <end position="113"/>
    </location>
</feature>
<dbReference type="SUPFAM" id="SSF57667">
    <property type="entry name" value="beta-beta-alpha zinc fingers"/>
    <property type="match status" value="1"/>
</dbReference>
<feature type="coiled-coil region" evidence="1">
    <location>
        <begin position="348"/>
        <end position="375"/>
    </location>
</feature>
<feature type="compositionally biased region" description="Polar residues" evidence="2">
    <location>
        <begin position="272"/>
        <end position="284"/>
    </location>
</feature>
<name>A0A9Q0B8D6_9PEZI</name>
<dbReference type="GO" id="GO:0042273">
    <property type="term" value="P:ribosomal large subunit biogenesis"/>
    <property type="evidence" value="ECO:0007669"/>
    <property type="project" value="TreeGrafter"/>
</dbReference>
<comment type="caution">
    <text evidence="4">The sequence shown here is derived from an EMBL/GenBank/DDBJ whole genome shotgun (WGS) entry which is preliminary data.</text>
</comment>
<protein>
    <recommendedName>
        <fullName evidence="3">ZN622/Rei1/Reh1 zinc finger C2H2-type domain-containing protein</fullName>
    </recommendedName>
</protein>
<dbReference type="InterPro" id="IPR040025">
    <property type="entry name" value="Znf622/Rei1/Reh1"/>
</dbReference>
<dbReference type="Pfam" id="PF12756">
    <property type="entry name" value="zf-C2H2_2"/>
    <property type="match status" value="1"/>
</dbReference>
<feature type="region of interest" description="Disordered" evidence="2">
    <location>
        <begin position="1"/>
        <end position="21"/>
    </location>
</feature>
<accession>A0A9Q0B8D6</accession>
<dbReference type="GO" id="GO:0030687">
    <property type="term" value="C:preribosome, large subunit precursor"/>
    <property type="evidence" value="ECO:0007669"/>
    <property type="project" value="TreeGrafter"/>
</dbReference>
<feature type="compositionally biased region" description="Low complexity" evidence="2">
    <location>
        <begin position="95"/>
        <end position="105"/>
    </location>
</feature>
<evidence type="ECO:0000313" key="5">
    <source>
        <dbReference type="Proteomes" id="UP001056436"/>
    </source>
</evidence>
<evidence type="ECO:0000256" key="1">
    <source>
        <dbReference type="SAM" id="Coils"/>
    </source>
</evidence>
<dbReference type="Proteomes" id="UP001056436">
    <property type="component" value="Unassembled WGS sequence"/>
</dbReference>
<gene>
    <name evidence="4" type="ORF">CABS02_02975</name>
</gene>
<keyword evidence="5" id="KW-1185">Reference proteome</keyword>
<keyword evidence="1" id="KW-0175">Coiled coil</keyword>
<dbReference type="EMBL" id="SDAQ01000010">
    <property type="protein sequence ID" value="KAI3556968.1"/>
    <property type="molecule type" value="Genomic_DNA"/>
</dbReference>
<evidence type="ECO:0000259" key="3">
    <source>
        <dbReference type="Pfam" id="PF12756"/>
    </source>
</evidence>
<dbReference type="InterPro" id="IPR036236">
    <property type="entry name" value="Znf_C2H2_sf"/>
</dbReference>
<sequence length="391" mass="43008">MQSTTTTSTTNVTTATMEHSNASSHFKLSATSCGTCAVHFDNPDTRRAHSKSQWHVTNLKRRMADLEPLTAEQHAVVVSTQSAAAPDKVGPTAESDSSSSSASDGDMSDVDDDDDDEFIPEECIFCNTTSKSLDDNVTHMHKAHGMFIPDREKLIVDVEALVKYLHLVVFGYRECLQCGTQRRTATAVQQHMLGKGHCRFDVTTEDSEFRDFYEQFSDNEEETSEGRKDTQRAITDALEERGSIHLPSGKQLSHRSAPGSSRPRNRVGANAHTISSENLVTEGSSGIDESEASFQLTAPSGPGKKFDTKALTRAEKRDVIFETQLSRLSINDRSALAHLSSAEQRSVLSTKQKQLDKAEKAARRLQTRLEMKANKTGQGNFVNDVPGRKNG</sequence>
<evidence type="ECO:0000256" key="2">
    <source>
        <dbReference type="SAM" id="MobiDB-lite"/>
    </source>
</evidence>
<feature type="region of interest" description="Disordered" evidence="2">
    <location>
        <begin position="240"/>
        <end position="285"/>
    </location>
</feature>
<dbReference type="PANTHER" id="PTHR13182:SF8">
    <property type="entry name" value="CYTOPLASMIC 60S SUBUNIT BIOGENESIS FACTOR ZNF622"/>
    <property type="match status" value="1"/>
</dbReference>
<dbReference type="OrthoDB" id="19329at2759"/>
<dbReference type="InterPro" id="IPR041661">
    <property type="entry name" value="ZN622/Rei1/Reh1_Znf-C2H2"/>
</dbReference>
<feature type="domain" description="ZN622/Rei1/Reh1 zinc finger C2H2-type" evidence="3">
    <location>
        <begin position="122"/>
        <end position="217"/>
    </location>
</feature>
<dbReference type="PANTHER" id="PTHR13182">
    <property type="entry name" value="ZINC FINGER PROTEIN 622"/>
    <property type="match status" value="1"/>
</dbReference>
<proteinExistence type="predicted"/>